<dbReference type="Proteomes" id="UP000268162">
    <property type="component" value="Unassembled WGS sequence"/>
</dbReference>
<dbReference type="PANTHER" id="PTHR24030">
    <property type="entry name" value="PROTEIN CMSS1"/>
    <property type="match status" value="1"/>
</dbReference>
<feature type="region of interest" description="Disordered" evidence="1">
    <location>
        <begin position="22"/>
        <end position="58"/>
    </location>
</feature>
<dbReference type="Pfam" id="PF14617">
    <property type="entry name" value="CMS1"/>
    <property type="match status" value="1"/>
</dbReference>
<protein>
    <submittedName>
        <fullName evidence="2">U3-containing 90S pre-ribosomal complex subunit-domain containing protein</fullName>
    </submittedName>
</protein>
<name>A0A4Q0A2T5_9FUNG</name>
<sequence length="259" mass="29185">MSKRRYQAVESLDDGLDYAVDDYSVENETNDPEASGTGPKANKRKKKDRNPSKFGNPAIALADTPAQVAFFNQKLKLAFKGITELELATCTFTDDCILNSSSFDKPRTTSNIGAWLKEFSKVDLERKFKTNPKGSPRILIITCENNRAKELIKHVQKATSVRQVASLHARKVKVAEQAAFLKKGQVDFAIGTPTRMLKLTENKGALKMDRVELVIIDCFRDAKDRMVVDMPGCFEDLFTLFRECFFPNIMKNTLQVALY</sequence>
<dbReference type="AlphaFoldDB" id="A0A4Q0A2T5"/>
<dbReference type="GO" id="GO:0030686">
    <property type="term" value="C:90S preribosome"/>
    <property type="evidence" value="ECO:0007669"/>
    <property type="project" value="TreeGrafter"/>
</dbReference>
<keyword evidence="3" id="KW-1185">Reference proteome</keyword>
<dbReference type="STRING" id="215637.A0A4Q0A2T5"/>
<dbReference type="GO" id="GO:0005634">
    <property type="term" value="C:nucleus"/>
    <property type="evidence" value="ECO:0007669"/>
    <property type="project" value="TreeGrafter"/>
</dbReference>
<evidence type="ECO:0000313" key="3">
    <source>
        <dbReference type="Proteomes" id="UP000268162"/>
    </source>
</evidence>
<gene>
    <name evidence="2" type="ORF">BJ085DRAFT_30223</name>
</gene>
<evidence type="ECO:0000313" key="2">
    <source>
        <dbReference type="EMBL" id="RKP40433.1"/>
    </source>
</evidence>
<evidence type="ECO:0000256" key="1">
    <source>
        <dbReference type="SAM" id="MobiDB-lite"/>
    </source>
</evidence>
<feature type="compositionally biased region" description="Acidic residues" evidence="1">
    <location>
        <begin position="22"/>
        <end position="31"/>
    </location>
</feature>
<accession>A0A4Q0A2T5</accession>
<dbReference type="Gene3D" id="3.40.50.300">
    <property type="entry name" value="P-loop containing nucleotide triphosphate hydrolases"/>
    <property type="match status" value="1"/>
</dbReference>
<reference evidence="3" key="1">
    <citation type="journal article" date="2018" name="Nat. Microbiol.">
        <title>Leveraging single-cell genomics to expand the fungal tree of life.</title>
        <authorList>
            <person name="Ahrendt S.R."/>
            <person name="Quandt C.A."/>
            <person name="Ciobanu D."/>
            <person name="Clum A."/>
            <person name="Salamov A."/>
            <person name="Andreopoulos B."/>
            <person name="Cheng J.F."/>
            <person name="Woyke T."/>
            <person name="Pelin A."/>
            <person name="Henrissat B."/>
            <person name="Reynolds N.K."/>
            <person name="Benny G.L."/>
            <person name="Smith M.E."/>
            <person name="James T.Y."/>
            <person name="Grigoriev I.V."/>
        </authorList>
    </citation>
    <scope>NUCLEOTIDE SEQUENCE [LARGE SCALE GENOMIC DNA]</scope>
    <source>
        <strain evidence="3">RSA 468</strain>
    </source>
</reference>
<dbReference type="EMBL" id="ML002209">
    <property type="protein sequence ID" value="RKP40433.1"/>
    <property type="molecule type" value="Genomic_DNA"/>
</dbReference>
<dbReference type="InterPro" id="IPR032704">
    <property type="entry name" value="Cms1"/>
</dbReference>
<dbReference type="PANTHER" id="PTHR24030:SF0">
    <property type="entry name" value="PROTEIN CMSS1"/>
    <property type="match status" value="1"/>
</dbReference>
<dbReference type="InterPro" id="IPR027417">
    <property type="entry name" value="P-loop_NTPase"/>
</dbReference>
<organism evidence="2 3">
    <name type="scientific">Dimargaris cristalligena</name>
    <dbReference type="NCBI Taxonomy" id="215637"/>
    <lineage>
        <taxon>Eukaryota</taxon>
        <taxon>Fungi</taxon>
        <taxon>Fungi incertae sedis</taxon>
        <taxon>Zoopagomycota</taxon>
        <taxon>Kickxellomycotina</taxon>
        <taxon>Dimargaritomycetes</taxon>
        <taxon>Dimargaritales</taxon>
        <taxon>Dimargaritaceae</taxon>
        <taxon>Dimargaris</taxon>
    </lineage>
</organism>
<proteinExistence type="predicted"/>